<evidence type="ECO:0000313" key="2">
    <source>
        <dbReference type="EMBL" id="ATC63912.1"/>
    </source>
</evidence>
<sequence length="200" mass="22053">MKQSPGIVGRNWSVPFPPMKTKFAVAAGLLAAVCAPVFPADSAVSAEAGARVEVTFVNPEKFTDVKDSDFGTERQRDDILALLKEFLVERAPKLLPEGQVLSVTITDIDMAGDFEPWRGPKFNDVRIVKDLYPPRIDLTFKVTDASGAVVKEGTQKLRDMSFQMSASPAFSSDSLRYEKALLDGWLRSEFPKVKAAKEKK</sequence>
<dbReference type="InterPro" id="IPR021557">
    <property type="entry name" value="DUF3016"/>
</dbReference>
<dbReference type="EMBL" id="CP023344">
    <property type="protein sequence ID" value="ATC63912.1"/>
    <property type="molecule type" value="Genomic_DNA"/>
</dbReference>
<dbReference type="KEGG" id="vbh:CMV30_08085"/>
<reference evidence="2 3" key="1">
    <citation type="submission" date="2017-09" db="EMBL/GenBank/DDBJ databases">
        <title>Complete genome sequence of Verrucomicrobial strain HZ-65, isolated from freshwater.</title>
        <authorList>
            <person name="Choi A."/>
        </authorList>
    </citation>
    <scope>NUCLEOTIDE SEQUENCE [LARGE SCALE GENOMIC DNA]</scope>
    <source>
        <strain evidence="2 3">HZ-65</strain>
    </source>
</reference>
<dbReference type="OrthoDB" id="195620at2"/>
<evidence type="ECO:0000313" key="3">
    <source>
        <dbReference type="Proteomes" id="UP000217265"/>
    </source>
</evidence>
<dbReference type="Pfam" id="PF11454">
    <property type="entry name" value="DUF3016"/>
    <property type="match status" value="1"/>
</dbReference>
<evidence type="ECO:0000256" key="1">
    <source>
        <dbReference type="SAM" id="SignalP"/>
    </source>
</evidence>
<feature type="chain" id="PRO_5012290259" description="DUF3016 domain-containing protein" evidence="1">
    <location>
        <begin position="40"/>
        <end position="200"/>
    </location>
</feature>
<proteinExistence type="predicted"/>
<protein>
    <recommendedName>
        <fullName evidence="4">DUF3016 domain-containing protein</fullName>
    </recommendedName>
</protein>
<name>A0A290QJ50_9BACT</name>
<accession>A0A290QJ50</accession>
<organism evidence="2 3">
    <name type="scientific">Nibricoccus aquaticus</name>
    <dbReference type="NCBI Taxonomy" id="2576891"/>
    <lineage>
        <taxon>Bacteria</taxon>
        <taxon>Pseudomonadati</taxon>
        <taxon>Verrucomicrobiota</taxon>
        <taxon>Opitutia</taxon>
        <taxon>Opitutales</taxon>
        <taxon>Opitutaceae</taxon>
        <taxon>Nibricoccus</taxon>
    </lineage>
</organism>
<dbReference type="AlphaFoldDB" id="A0A290QJ50"/>
<evidence type="ECO:0008006" key="4">
    <source>
        <dbReference type="Google" id="ProtNLM"/>
    </source>
</evidence>
<feature type="signal peptide" evidence="1">
    <location>
        <begin position="1"/>
        <end position="39"/>
    </location>
</feature>
<dbReference type="Proteomes" id="UP000217265">
    <property type="component" value="Chromosome"/>
</dbReference>
<gene>
    <name evidence="2" type="ORF">CMV30_08085</name>
</gene>
<keyword evidence="3" id="KW-1185">Reference proteome</keyword>
<keyword evidence="1" id="KW-0732">Signal</keyword>